<dbReference type="Proteomes" id="UP001221519">
    <property type="component" value="Chromosome"/>
</dbReference>
<dbReference type="Gene3D" id="1.10.1740.10">
    <property type="match status" value="1"/>
</dbReference>
<dbReference type="EMBL" id="CP118101">
    <property type="protein sequence ID" value="WDH80952.1"/>
    <property type="molecule type" value="Genomic_DNA"/>
</dbReference>
<dbReference type="EMBL" id="CP118108">
    <property type="protein sequence ID" value="WDI00652.1"/>
    <property type="molecule type" value="Genomic_DNA"/>
</dbReference>
<evidence type="ECO:0000256" key="1">
    <source>
        <dbReference type="ARBA" id="ARBA00010641"/>
    </source>
</evidence>
<evidence type="ECO:0000313" key="10">
    <source>
        <dbReference type="Proteomes" id="UP001221519"/>
    </source>
</evidence>
<dbReference type="Gene3D" id="1.10.10.10">
    <property type="entry name" value="Winged helix-like DNA-binding domain superfamily/Winged helix DNA-binding domain"/>
    <property type="match status" value="1"/>
</dbReference>
<gene>
    <name evidence="7" type="ORF">PUW23_15565</name>
    <name evidence="8" type="ORF">PUW25_15320</name>
</gene>
<dbReference type="InterPro" id="IPR036388">
    <property type="entry name" value="WH-like_DNA-bd_sf"/>
</dbReference>
<dbReference type="GO" id="GO:0006352">
    <property type="term" value="P:DNA-templated transcription initiation"/>
    <property type="evidence" value="ECO:0007669"/>
    <property type="project" value="InterPro"/>
</dbReference>
<keyword evidence="3" id="KW-0731">Sigma factor</keyword>
<evidence type="ECO:0000256" key="3">
    <source>
        <dbReference type="ARBA" id="ARBA00023082"/>
    </source>
</evidence>
<accession>A0AAX3MUE2</accession>
<reference evidence="7 10" key="1">
    <citation type="submission" date="2023-02" db="EMBL/GenBank/DDBJ databases">
        <title>Pathogen: clinical or host-associated sample.</title>
        <authorList>
            <person name="Hergert J."/>
            <person name="Casey R."/>
            <person name="Wagner J."/>
            <person name="Young E.L."/>
            <person name="Oakeson K.F."/>
        </authorList>
    </citation>
    <scope>NUCLEOTIDE SEQUENCE</scope>
    <source>
        <strain evidence="8 10">2022CK-00829</strain>
        <strain evidence="7">2022CK-00830</strain>
    </source>
</reference>
<name>A0AAX3MUE2_9BACL</name>
<evidence type="ECO:0000313" key="9">
    <source>
        <dbReference type="Proteomes" id="UP001220962"/>
    </source>
</evidence>
<sequence length="187" mass="22511">MESEKQWIRQIKRQSNKAAADKLVSSYYKEIYSYVYRQTMDKEQSMDLTQEIFISMLQSIQHFDGKRAAFRTWLYRIATNRVIDYYRSRAFRYRQSTETMEEDQHVMSEPEDFTIRVENREEVMRIMHVVSELEPGSQSIFRLKIFGEYTFLEIADMLQLPESTVKSKYYAMIRKIKKKLEVNTDAS</sequence>
<protein>
    <submittedName>
        <fullName evidence="7">RNA polymerase sigma factor</fullName>
    </submittedName>
</protein>
<keyword evidence="10" id="KW-1185">Reference proteome</keyword>
<dbReference type="Pfam" id="PF08281">
    <property type="entry name" value="Sigma70_r4_2"/>
    <property type="match status" value="1"/>
</dbReference>
<feature type="domain" description="RNA polymerase sigma-70 region 2" evidence="5">
    <location>
        <begin position="23"/>
        <end position="90"/>
    </location>
</feature>
<dbReference type="Pfam" id="PF04542">
    <property type="entry name" value="Sigma70_r2"/>
    <property type="match status" value="1"/>
</dbReference>
<dbReference type="AlphaFoldDB" id="A0AAX3MUE2"/>
<evidence type="ECO:0000313" key="8">
    <source>
        <dbReference type="EMBL" id="WDI00652.1"/>
    </source>
</evidence>
<keyword evidence="2" id="KW-0805">Transcription regulation</keyword>
<evidence type="ECO:0000256" key="2">
    <source>
        <dbReference type="ARBA" id="ARBA00023015"/>
    </source>
</evidence>
<dbReference type="SUPFAM" id="SSF88946">
    <property type="entry name" value="Sigma2 domain of RNA polymerase sigma factors"/>
    <property type="match status" value="1"/>
</dbReference>
<organism evidence="7 9">
    <name type="scientific">Paenibacillus urinalis</name>
    <dbReference type="NCBI Taxonomy" id="521520"/>
    <lineage>
        <taxon>Bacteria</taxon>
        <taxon>Bacillati</taxon>
        <taxon>Bacillota</taxon>
        <taxon>Bacilli</taxon>
        <taxon>Bacillales</taxon>
        <taxon>Paenibacillaceae</taxon>
        <taxon>Paenibacillus</taxon>
    </lineage>
</organism>
<dbReference type="GO" id="GO:0016987">
    <property type="term" value="F:sigma factor activity"/>
    <property type="evidence" value="ECO:0007669"/>
    <property type="project" value="UniProtKB-KW"/>
</dbReference>
<dbReference type="SUPFAM" id="SSF88659">
    <property type="entry name" value="Sigma3 and sigma4 domains of RNA polymerase sigma factors"/>
    <property type="match status" value="1"/>
</dbReference>
<dbReference type="InterPro" id="IPR013324">
    <property type="entry name" value="RNA_pol_sigma_r3/r4-like"/>
</dbReference>
<keyword evidence="4" id="KW-0804">Transcription</keyword>
<dbReference type="GO" id="GO:0003677">
    <property type="term" value="F:DNA binding"/>
    <property type="evidence" value="ECO:0007669"/>
    <property type="project" value="InterPro"/>
</dbReference>
<dbReference type="InterPro" id="IPR014284">
    <property type="entry name" value="RNA_pol_sigma-70_dom"/>
</dbReference>
<dbReference type="PANTHER" id="PTHR43133">
    <property type="entry name" value="RNA POLYMERASE ECF-TYPE SIGMA FACTO"/>
    <property type="match status" value="1"/>
</dbReference>
<evidence type="ECO:0000259" key="5">
    <source>
        <dbReference type="Pfam" id="PF04542"/>
    </source>
</evidence>
<dbReference type="InterPro" id="IPR039425">
    <property type="entry name" value="RNA_pol_sigma-70-like"/>
</dbReference>
<dbReference type="InterPro" id="IPR013325">
    <property type="entry name" value="RNA_pol_sigma_r2"/>
</dbReference>
<dbReference type="NCBIfam" id="TIGR02937">
    <property type="entry name" value="sigma70-ECF"/>
    <property type="match status" value="1"/>
</dbReference>
<dbReference type="PANTHER" id="PTHR43133:SF60">
    <property type="entry name" value="RNA POLYMERASE SIGMA FACTOR SIGV"/>
    <property type="match status" value="1"/>
</dbReference>
<evidence type="ECO:0000313" key="7">
    <source>
        <dbReference type="EMBL" id="WDH80952.1"/>
    </source>
</evidence>
<evidence type="ECO:0000256" key="4">
    <source>
        <dbReference type="ARBA" id="ARBA00023163"/>
    </source>
</evidence>
<comment type="similarity">
    <text evidence="1">Belongs to the sigma-70 factor family. ECF subfamily.</text>
</comment>
<dbReference type="InterPro" id="IPR013249">
    <property type="entry name" value="RNA_pol_sigma70_r4_t2"/>
</dbReference>
<feature type="domain" description="RNA polymerase sigma factor 70 region 4 type 2" evidence="6">
    <location>
        <begin position="125"/>
        <end position="170"/>
    </location>
</feature>
<dbReference type="InterPro" id="IPR007627">
    <property type="entry name" value="RNA_pol_sigma70_r2"/>
</dbReference>
<evidence type="ECO:0000259" key="6">
    <source>
        <dbReference type="Pfam" id="PF08281"/>
    </source>
</evidence>
<proteinExistence type="inferred from homology"/>
<dbReference type="Proteomes" id="UP001220962">
    <property type="component" value="Chromosome"/>
</dbReference>
<dbReference type="RefSeq" id="WP_047910506.1">
    <property type="nucleotide sequence ID" value="NZ_CP118101.1"/>
</dbReference>